<dbReference type="GO" id="GO:0070552">
    <property type="term" value="C:BRISC complex"/>
    <property type="evidence" value="ECO:0007669"/>
    <property type="project" value="InterPro"/>
</dbReference>
<dbReference type="GO" id="GO:0045739">
    <property type="term" value="P:positive regulation of DNA repair"/>
    <property type="evidence" value="ECO:0007669"/>
    <property type="project" value="InterPro"/>
</dbReference>
<dbReference type="PANTHER" id="PTHR15660">
    <property type="entry name" value="BRISC AND BRCA1-A COMPLEX MEMBER 1"/>
    <property type="match status" value="1"/>
</dbReference>
<feature type="region of interest" description="Disordered" evidence="6">
    <location>
        <begin position="1"/>
        <end position="43"/>
    </location>
</feature>
<keyword evidence="4" id="KW-0234">DNA repair</keyword>
<evidence type="ECO:0008006" key="9">
    <source>
        <dbReference type="Google" id="ProtNLM"/>
    </source>
</evidence>
<protein>
    <recommendedName>
        <fullName evidence="9">BRISC and BRCA1-A complex member 1</fullName>
    </recommendedName>
</protein>
<evidence type="ECO:0000256" key="4">
    <source>
        <dbReference type="ARBA" id="ARBA00023204"/>
    </source>
</evidence>
<evidence type="ECO:0000256" key="2">
    <source>
        <dbReference type="ARBA" id="ARBA00022490"/>
    </source>
</evidence>
<organism evidence="7 8">
    <name type="scientific">Henosepilachna vigintioctopunctata</name>
    <dbReference type="NCBI Taxonomy" id="420089"/>
    <lineage>
        <taxon>Eukaryota</taxon>
        <taxon>Metazoa</taxon>
        <taxon>Ecdysozoa</taxon>
        <taxon>Arthropoda</taxon>
        <taxon>Hexapoda</taxon>
        <taxon>Insecta</taxon>
        <taxon>Pterygota</taxon>
        <taxon>Neoptera</taxon>
        <taxon>Endopterygota</taxon>
        <taxon>Coleoptera</taxon>
        <taxon>Polyphaga</taxon>
        <taxon>Cucujiformia</taxon>
        <taxon>Coccinelloidea</taxon>
        <taxon>Coccinellidae</taxon>
        <taxon>Epilachninae</taxon>
        <taxon>Epilachnini</taxon>
        <taxon>Henosepilachna</taxon>
    </lineage>
</organism>
<keyword evidence="2" id="KW-0963">Cytoplasm</keyword>
<evidence type="ECO:0000256" key="5">
    <source>
        <dbReference type="ARBA" id="ARBA00023242"/>
    </source>
</evidence>
<evidence type="ECO:0000256" key="6">
    <source>
        <dbReference type="SAM" id="MobiDB-lite"/>
    </source>
</evidence>
<dbReference type="GO" id="GO:0070531">
    <property type="term" value="C:BRCA1-A complex"/>
    <property type="evidence" value="ECO:0007669"/>
    <property type="project" value="InterPro"/>
</dbReference>
<dbReference type="InterPro" id="IPR026126">
    <property type="entry name" value="BABAM1"/>
</dbReference>
<evidence type="ECO:0000256" key="3">
    <source>
        <dbReference type="ARBA" id="ARBA00022763"/>
    </source>
</evidence>
<dbReference type="GO" id="GO:0006302">
    <property type="term" value="P:double-strand break repair"/>
    <property type="evidence" value="ECO:0007669"/>
    <property type="project" value="TreeGrafter"/>
</dbReference>
<dbReference type="GO" id="GO:0016604">
    <property type="term" value="C:nuclear body"/>
    <property type="evidence" value="ECO:0007669"/>
    <property type="project" value="TreeGrafter"/>
</dbReference>
<evidence type="ECO:0000256" key="1">
    <source>
        <dbReference type="ARBA" id="ARBA00004123"/>
    </source>
</evidence>
<name>A0AAW1U532_9CUCU</name>
<dbReference type="CDD" id="cd21502">
    <property type="entry name" value="vWA_BABAM1"/>
    <property type="match status" value="1"/>
</dbReference>
<gene>
    <name evidence="7" type="ORF">WA026_005821</name>
</gene>
<keyword evidence="3" id="KW-0227">DNA damage</keyword>
<evidence type="ECO:0000313" key="8">
    <source>
        <dbReference type="Proteomes" id="UP001431783"/>
    </source>
</evidence>
<sequence>MNNKLASNVEENEQLSPPTSESDFMSDSPNLSQEKTGGGRCSKDTNIPLISNISEEFSSLNCNDFRVSCNVKEKIIIVLDRCKDEEHTPFQDNHGNIHNFLSVLKNAIEMFVHLKSSIDEKHQFALVLLDENEATWCLDFTNNVKEIVKSLNTVHEGNAEDVFNLNSLFDEISKRVNIPDVLEGFAIPPPFTVRVILFYNRSFTYPDIEITESVKELLQNSCFNVDVLVSHEPLDSVNNCEKIFKILQNIDKKGYSYFFSVGRDISTLMRSMGKLLGHPLQRPVQNIASYSFS</sequence>
<dbReference type="GO" id="GO:0007095">
    <property type="term" value="P:mitotic G2 DNA damage checkpoint signaling"/>
    <property type="evidence" value="ECO:0007669"/>
    <property type="project" value="TreeGrafter"/>
</dbReference>
<evidence type="ECO:0000313" key="7">
    <source>
        <dbReference type="EMBL" id="KAK9875011.1"/>
    </source>
</evidence>
<proteinExistence type="predicted"/>
<comment type="caution">
    <text evidence="7">The sequence shown here is derived from an EMBL/GenBank/DDBJ whole genome shotgun (WGS) entry which is preliminary data.</text>
</comment>
<dbReference type="PANTHER" id="PTHR15660:SF1">
    <property type="entry name" value="BRISC AND BRCA1-A COMPLEX MEMBER 1"/>
    <property type="match status" value="1"/>
</dbReference>
<keyword evidence="5" id="KW-0539">Nucleus</keyword>
<keyword evidence="8" id="KW-1185">Reference proteome</keyword>
<feature type="compositionally biased region" description="Polar residues" evidence="6">
    <location>
        <begin position="14"/>
        <end position="35"/>
    </location>
</feature>
<accession>A0AAW1U532</accession>
<comment type="subcellular location">
    <subcellularLocation>
        <location evidence="1">Nucleus</location>
    </subcellularLocation>
</comment>
<dbReference type="Proteomes" id="UP001431783">
    <property type="component" value="Unassembled WGS sequence"/>
</dbReference>
<reference evidence="7 8" key="1">
    <citation type="submission" date="2023-03" db="EMBL/GenBank/DDBJ databases">
        <title>Genome insight into feeding habits of ladybird beetles.</title>
        <authorList>
            <person name="Li H.-S."/>
            <person name="Huang Y.-H."/>
            <person name="Pang H."/>
        </authorList>
    </citation>
    <scope>NUCLEOTIDE SEQUENCE [LARGE SCALE GENOMIC DNA]</scope>
    <source>
        <strain evidence="7">SYSU_2023b</strain>
        <tissue evidence="7">Whole body</tissue>
    </source>
</reference>
<dbReference type="AlphaFoldDB" id="A0AAW1U532"/>
<dbReference type="EMBL" id="JARQZJ010000032">
    <property type="protein sequence ID" value="KAK9875011.1"/>
    <property type="molecule type" value="Genomic_DNA"/>
</dbReference>